<keyword evidence="2" id="KW-0964">Secreted</keyword>
<keyword evidence="2" id="KW-0272">Extracellular matrix</keyword>
<dbReference type="InterPro" id="IPR036116">
    <property type="entry name" value="FN3_sf"/>
</dbReference>
<dbReference type="InterPro" id="IPR002035">
    <property type="entry name" value="VWF_A"/>
</dbReference>
<dbReference type="PROSITE" id="PS50234">
    <property type="entry name" value="VWFA"/>
    <property type="match status" value="2"/>
</dbReference>
<feature type="region of interest" description="Disordered" evidence="4">
    <location>
        <begin position="125"/>
        <end position="150"/>
    </location>
</feature>
<dbReference type="SMART" id="SM00327">
    <property type="entry name" value="VWA"/>
    <property type="match status" value="2"/>
</dbReference>
<dbReference type="InterPro" id="IPR013783">
    <property type="entry name" value="Ig-like_fold"/>
</dbReference>
<dbReference type="Gene3D" id="2.10.25.10">
    <property type="entry name" value="Laminin"/>
    <property type="match status" value="1"/>
</dbReference>
<feature type="domain" description="VWFA" evidence="5">
    <location>
        <begin position="387"/>
        <end position="565"/>
    </location>
</feature>
<protein>
    <submittedName>
        <fullName evidence="7">von Willebrand factor type A domain protein</fullName>
    </submittedName>
</protein>
<dbReference type="CDD" id="cd00198">
    <property type="entry name" value="vWFA"/>
    <property type="match status" value="1"/>
</dbReference>
<dbReference type="InterPro" id="IPR050525">
    <property type="entry name" value="ECM_Assembly_Org"/>
</dbReference>
<dbReference type="Pfam" id="PF00092">
    <property type="entry name" value="VWA"/>
    <property type="match status" value="2"/>
</dbReference>
<evidence type="ECO:0000256" key="2">
    <source>
        <dbReference type="ARBA" id="ARBA00022530"/>
    </source>
</evidence>
<dbReference type="EMBL" id="WIXE01010152">
    <property type="protein sequence ID" value="KAK5977809.1"/>
    <property type="molecule type" value="Genomic_DNA"/>
</dbReference>
<dbReference type="SUPFAM" id="SSF53300">
    <property type="entry name" value="vWA-like"/>
    <property type="match status" value="3"/>
</dbReference>
<comment type="subcellular location">
    <subcellularLocation>
        <location evidence="1">Secreted</location>
        <location evidence="1">Extracellular space</location>
        <location evidence="1">Extracellular matrix</location>
    </subcellularLocation>
</comment>
<dbReference type="PROSITE" id="PS50853">
    <property type="entry name" value="FN3"/>
    <property type="match status" value="1"/>
</dbReference>
<sequence length="1118" mass="122760">MHKRPIYTVVGGDGSPLPTNLNAAYIGPDGKPIPTDSSGIPLGEDGSPLPTDVHGYYFVESVDKIFPTDENGYVIYPVTRPDGLPETAVREGFTIPTLASGRPVPYVAVTEDGRPLPTDEYGNALAEDGSPLPTDGTRRPLDHTNKPYPTNSYGEYVVPPLRRHSAHCLVSSHIELIVVLDTSNSVKVLDYRVMKELLKSFLSDHFDLTRNKVRVAVVKYGETAEVPISLGDYDYADDLLHRISEARRVKGKPLLGSALKEVAGEFLISGTDEVPKFVLLLKNGVSSDNFQEEVEALKNDIGAELFVVEAGDDASFEQDSQITSKDRIIRISRWRGTDSEVLGPIADAICKIAPADPSRAVTWPSRKITTQSTKPARSCSQIDYPADVIIMLDSSENFSQEEFDEMRESVAELVDAGFDLSPDLARIGFVVYSDKVAVPVALGHYDDKIDLIQQISDTEKINDGVAIALYGLNAARQQFQLHGRENATRIVIMITNGRNRGNAAPAAEDLRNIYNVQLFILAVAADAEGLATLKRIAGSEYPDRVYEVATAYEMDDQAAAISRHLCAYTTPAQGITPTEVVYRRTTKRDVQAASFTQWGGYPGLRAVKFPPLCSDRIKRPYQFNILIDVTARSSPEDFRLVLDHLSQFFQKRFAPDDNMLLFNIMTVNSKKVLDARAGLMVGEVSYSLSDITQNIDDDESAKLGLGIDSLVEMSNENYIRGSYRIMLIISADSTSSDPASPSAEYATGDFSHNIIGLSVRKPSTDLLTKMTGSGTRVIHLDWTSPNELFNSWFAYSICDYVTATTVKTKAPTTKAKNPHPKRTTPAPIALSVPTNVEAIPLSPSSFSVSWTCCTNRKANYTILYTHDVSIPYKHWQRRSATCRDSFGTSIQDLPTDHEYVVCVVASHLINNISTLSAESDSCTPVLLTKNTTAPDNYEPVQMAPCNCLCNKGEAILRPSCDLVVDEYRPISTLPPASADECPCKIKAHAGRCPFGYLFMKGQCYDVDECANGNGGCSHGCVNIPGGHYCACPYGMTRDPLDPNTCVDAANSFDRIAQLLSQYLHANAKQAAGSMQTDAELSQQKMKYKATIKSGDDKVITFEWSSVPAVVRRAFRWLF</sequence>
<evidence type="ECO:0000256" key="3">
    <source>
        <dbReference type="ARBA" id="ARBA00023157"/>
    </source>
</evidence>
<reference evidence="7 8" key="1">
    <citation type="submission" date="2019-10" db="EMBL/GenBank/DDBJ databases">
        <title>Assembly and Annotation for the nematode Trichostrongylus colubriformis.</title>
        <authorList>
            <person name="Martin J."/>
        </authorList>
    </citation>
    <scope>NUCLEOTIDE SEQUENCE [LARGE SCALE GENOMIC DNA]</scope>
    <source>
        <strain evidence="7">G859</strain>
        <tissue evidence="7">Whole worm</tissue>
    </source>
</reference>
<dbReference type="SUPFAM" id="SSF49265">
    <property type="entry name" value="Fibronectin type III"/>
    <property type="match status" value="1"/>
</dbReference>
<dbReference type="InterPro" id="IPR001881">
    <property type="entry name" value="EGF-like_Ca-bd_dom"/>
</dbReference>
<dbReference type="InterPro" id="IPR003961">
    <property type="entry name" value="FN3_dom"/>
</dbReference>
<keyword evidence="8" id="KW-1185">Reference proteome</keyword>
<dbReference type="Proteomes" id="UP001331761">
    <property type="component" value="Unassembled WGS sequence"/>
</dbReference>
<feature type="compositionally biased region" description="Basic and acidic residues" evidence="4">
    <location>
        <begin position="136"/>
        <end position="145"/>
    </location>
</feature>
<dbReference type="InterPro" id="IPR036465">
    <property type="entry name" value="vWFA_dom_sf"/>
</dbReference>
<evidence type="ECO:0000259" key="5">
    <source>
        <dbReference type="PROSITE" id="PS50234"/>
    </source>
</evidence>
<dbReference type="PANTHER" id="PTHR24020:SF84">
    <property type="entry name" value="VWFA DOMAIN-CONTAINING PROTEIN"/>
    <property type="match status" value="1"/>
</dbReference>
<evidence type="ECO:0000313" key="7">
    <source>
        <dbReference type="EMBL" id="KAK5977809.1"/>
    </source>
</evidence>
<dbReference type="SMART" id="SM00179">
    <property type="entry name" value="EGF_CA"/>
    <property type="match status" value="1"/>
</dbReference>
<name>A0AAN8J214_TRICO</name>
<evidence type="ECO:0000259" key="6">
    <source>
        <dbReference type="PROSITE" id="PS50853"/>
    </source>
</evidence>
<dbReference type="CDD" id="cd00054">
    <property type="entry name" value="EGF_CA"/>
    <property type="match status" value="1"/>
</dbReference>
<comment type="caution">
    <text evidence="7">The sequence shown here is derived from an EMBL/GenBank/DDBJ whole genome shotgun (WGS) entry which is preliminary data.</text>
</comment>
<keyword evidence="3" id="KW-1015">Disulfide bond</keyword>
<feature type="domain" description="Fibronectin type-III" evidence="6">
    <location>
        <begin position="832"/>
        <end position="931"/>
    </location>
</feature>
<dbReference type="Gene3D" id="3.40.50.410">
    <property type="entry name" value="von Willebrand factor, type A domain"/>
    <property type="match status" value="2"/>
</dbReference>
<dbReference type="PANTHER" id="PTHR24020">
    <property type="entry name" value="COLLAGEN ALPHA"/>
    <property type="match status" value="1"/>
</dbReference>
<gene>
    <name evidence="7" type="ORF">GCK32_003834</name>
</gene>
<evidence type="ECO:0000256" key="1">
    <source>
        <dbReference type="ARBA" id="ARBA00004498"/>
    </source>
</evidence>
<dbReference type="AlphaFoldDB" id="A0AAN8J214"/>
<accession>A0AAN8J214</accession>
<organism evidence="7 8">
    <name type="scientific">Trichostrongylus colubriformis</name>
    <name type="common">Black scour worm</name>
    <dbReference type="NCBI Taxonomy" id="6319"/>
    <lineage>
        <taxon>Eukaryota</taxon>
        <taxon>Metazoa</taxon>
        <taxon>Ecdysozoa</taxon>
        <taxon>Nematoda</taxon>
        <taxon>Chromadorea</taxon>
        <taxon>Rhabditida</taxon>
        <taxon>Rhabditina</taxon>
        <taxon>Rhabditomorpha</taxon>
        <taxon>Strongyloidea</taxon>
        <taxon>Trichostrongylidae</taxon>
        <taxon>Trichostrongylus</taxon>
    </lineage>
</organism>
<dbReference type="Gene3D" id="2.60.40.10">
    <property type="entry name" value="Immunoglobulins"/>
    <property type="match status" value="1"/>
</dbReference>
<dbReference type="GO" id="GO:0005509">
    <property type="term" value="F:calcium ion binding"/>
    <property type="evidence" value="ECO:0007669"/>
    <property type="project" value="InterPro"/>
</dbReference>
<dbReference type="CDD" id="cd01450">
    <property type="entry name" value="vWFA_subfamily_ECM"/>
    <property type="match status" value="1"/>
</dbReference>
<proteinExistence type="predicted"/>
<evidence type="ECO:0000256" key="4">
    <source>
        <dbReference type="SAM" id="MobiDB-lite"/>
    </source>
</evidence>
<feature type="domain" description="VWFA" evidence="5">
    <location>
        <begin position="175"/>
        <end position="349"/>
    </location>
</feature>
<dbReference type="SUPFAM" id="SSF57196">
    <property type="entry name" value="EGF/Laminin"/>
    <property type="match status" value="1"/>
</dbReference>
<dbReference type="CDD" id="cd00063">
    <property type="entry name" value="FN3"/>
    <property type="match status" value="1"/>
</dbReference>
<evidence type="ECO:0000313" key="8">
    <source>
        <dbReference type="Proteomes" id="UP001331761"/>
    </source>
</evidence>